<evidence type="ECO:0000313" key="5">
    <source>
        <dbReference type="Proteomes" id="UP000013782"/>
    </source>
</evidence>
<dbReference type="STRING" id="160454.RV10_GL000678"/>
<feature type="domain" description="Cell envelope-related transcriptional attenuator" evidence="3">
    <location>
        <begin position="91"/>
        <end position="234"/>
    </location>
</feature>
<dbReference type="InterPro" id="IPR050922">
    <property type="entry name" value="LytR/CpsA/Psr_CW_biosynth"/>
</dbReference>
<protein>
    <recommendedName>
        <fullName evidence="3">Cell envelope-related transcriptional attenuator domain-containing protein</fullName>
    </recommendedName>
</protein>
<dbReference type="InterPro" id="IPR004474">
    <property type="entry name" value="LytR_CpsA_psr"/>
</dbReference>
<feature type="transmembrane region" description="Helical" evidence="2">
    <location>
        <begin position="20"/>
        <end position="42"/>
    </location>
</feature>
<comment type="similarity">
    <text evidence="1">Belongs to the LytR/CpsA/Psr (LCP) family.</text>
</comment>
<keyword evidence="5" id="KW-1185">Reference proteome</keyword>
<accession>R2QBI1</accession>
<dbReference type="PANTHER" id="PTHR33392">
    <property type="entry name" value="POLYISOPRENYL-TEICHOIC ACID--PEPTIDOGLYCAN TEICHOIC ACID TRANSFERASE TAGU"/>
    <property type="match status" value="1"/>
</dbReference>
<evidence type="ECO:0000256" key="2">
    <source>
        <dbReference type="SAM" id="Phobius"/>
    </source>
</evidence>
<evidence type="ECO:0000259" key="3">
    <source>
        <dbReference type="Pfam" id="PF03816"/>
    </source>
</evidence>
<gene>
    <name evidence="4" type="ORF">UAU_02483</name>
</gene>
<dbReference type="NCBIfam" id="TIGR00350">
    <property type="entry name" value="lytR_cpsA_psr"/>
    <property type="match status" value="1"/>
</dbReference>
<dbReference type="OrthoDB" id="27330at2"/>
<dbReference type="RefSeq" id="WP_010757473.1">
    <property type="nucleotide sequence ID" value="NZ_ASWD01000001.1"/>
</dbReference>
<dbReference type="AlphaFoldDB" id="R2QBI1"/>
<comment type="caution">
    <text evidence="4">The sequence shown here is derived from an EMBL/GenBank/DDBJ whole genome shotgun (WGS) entry which is preliminary data.</text>
</comment>
<sequence length="314" mass="35637">MPKNQGTEKQQTKRLKTILFILTALFLSVMLFLFVFAARVFLDVKTTSEEIYRPLEHETSVEKISKENKKAFSVLLLGVDTGALGRNEQGRSDTILVAVIDPKKEETVLLSLPRDTYTEIAGYGEMDKLNHAYAFGGPEMAKASVEKLLDIPINYYVSINMEGIESLVDQVGGVEIENRNAFTYDGTEFPEGVQKLKGTEALKYVRMRYDDPEGDYGRQARQRQLIQVIAKQILSINGLIDYQDILSCMKDNVSTNLTFDEMKLLLIDYRPALQTIEGVQLKGEGFMENNISYQRIPAEELAQAQKYLKERLDH</sequence>
<name>R2QBI1_9ENTE</name>
<dbReference type="EMBL" id="AJAQ01000016">
    <property type="protein sequence ID" value="EOH93787.1"/>
    <property type="molecule type" value="Genomic_DNA"/>
</dbReference>
<keyword evidence="2" id="KW-0472">Membrane</keyword>
<dbReference type="PANTHER" id="PTHR33392:SF6">
    <property type="entry name" value="POLYISOPRENYL-TEICHOIC ACID--PEPTIDOGLYCAN TEICHOIC ACID TRANSFERASE TAGU"/>
    <property type="match status" value="1"/>
</dbReference>
<evidence type="ECO:0000313" key="4">
    <source>
        <dbReference type="EMBL" id="EOH93787.1"/>
    </source>
</evidence>
<dbReference type="eggNOG" id="COG1316">
    <property type="taxonomic scope" value="Bacteria"/>
</dbReference>
<organism evidence="4 5">
    <name type="scientific">Enterococcus pallens ATCC BAA-351</name>
    <dbReference type="NCBI Taxonomy" id="1158607"/>
    <lineage>
        <taxon>Bacteria</taxon>
        <taxon>Bacillati</taxon>
        <taxon>Bacillota</taxon>
        <taxon>Bacilli</taxon>
        <taxon>Lactobacillales</taxon>
        <taxon>Enterococcaceae</taxon>
        <taxon>Enterococcus</taxon>
    </lineage>
</organism>
<dbReference type="HOGENOM" id="CLU_016455_2_2_9"/>
<keyword evidence="2" id="KW-0812">Transmembrane</keyword>
<dbReference type="PATRIC" id="fig|1158607.3.peg.2457"/>
<evidence type="ECO:0000256" key="1">
    <source>
        <dbReference type="ARBA" id="ARBA00006068"/>
    </source>
</evidence>
<proteinExistence type="inferred from homology"/>
<dbReference type="Proteomes" id="UP000013782">
    <property type="component" value="Unassembled WGS sequence"/>
</dbReference>
<keyword evidence="2" id="KW-1133">Transmembrane helix</keyword>
<dbReference type="Gene3D" id="3.40.630.190">
    <property type="entry name" value="LCP protein"/>
    <property type="match status" value="1"/>
</dbReference>
<reference evidence="4 5" key="1">
    <citation type="submission" date="2013-02" db="EMBL/GenBank/DDBJ databases">
        <title>The Genome Sequence of Enterococcus pallens BAA-351.</title>
        <authorList>
            <consortium name="The Broad Institute Genome Sequencing Platform"/>
            <consortium name="The Broad Institute Genome Sequencing Center for Infectious Disease"/>
            <person name="Earl A.M."/>
            <person name="Gilmore M.S."/>
            <person name="Lebreton F."/>
            <person name="Walker B."/>
            <person name="Young S.K."/>
            <person name="Zeng Q."/>
            <person name="Gargeya S."/>
            <person name="Fitzgerald M."/>
            <person name="Haas B."/>
            <person name="Abouelleil A."/>
            <person name="Alvarado L."/>
            <person name="Arachchi H.M."/>
            <person name="Berlin A.M."/>
            <person name="Chapman S.B."/>
            <person name="Dewar J."/>
            <person name="Goldberg J."/>
            <person name="Griggs A."/>
            <person name="Gujja S."/>
            <person name="Hansen M."/>
            <person name="Howarth C."/>
            <person name="Imamovic A."/>
            <person name="Larimer J."/>
            <person name="McCowan C."/>
            <person name="Murphy C."/>
            <person name="Neiman D."/>
            <person name="Pearson M."/>
            <person name="Priest M."/>
            <person name="Roberts A."/>
            <person name="Saif S."/>
            <person name="Shea T."/>
            <person name="Sisk P."/>
            <person name="Sykes S."/>
            <person name="Wortman J."/>
            <person name="Nusbaum C."/>
            <person name="Birren B."/>
        </authorList>
    </citation>
    <scope>NUCLEOTIDE SEQUENCE [LARGE SCALE GENOMIC DNA]</scope>
    <source>
        <strain evidence="4 5">ATCC BAA-351</strain>
    </source>
</reference>
<dbReference type="Pfam" id="PF03816">
    <property type="entry name" value="LytR_cpsA_psr"/>
    <property type="match status" value="1"/>
</dbReference>